<dbReference type="STRING" id="735517.SAMN05444272_4148"/>
<dbReference type="GO" id="GO:0004713">
    <property type="term" value="F:protein tyrosine kinase activity"/>
    <property type="evidence" value="ECO:0007669"/>
    <property type="project" value="TreeGrafter"/>
</dbReference>
<dbReference type="InterPro" id="IPR050445">
    <property type="entry name" value="Bact_polysacc_biosynth/exp"/>
</dbReference>
<evidence type="ECO:0000256" key="2">
    <source>
        <dbReference type="SAM" id="Phobius"/>
    </source>
</evidence>
<protein>
    <submittedName>
        <fullName evidence="3">Capsular polysaccharide transport system permease protein</fullName>
    </submittedName>
</protein>
<evidence type="ECO:0000256" key="1">
    <source>
        <dbReference type="SAM" id="Coils"/>
    </source>
</evidence>
<keyword evidence="4" id="KW-1185">Reference proteome</keyword>
<evidence type="ECO:0000313" key="4">
    <source>
        <dbReference type="Proteomes" id="UP000186002"/>
    </source>
</evidence>
<reference evidence="3 4" key="1">
    <citation type="submission" date="2016-11" db="EMBL/GenBank/DDBJ databases">
        <authorList>
            <person name="Jaros S."/>
            <person name="Januszkiewicz K."/>
            <person name="Wedrychowicz H."/>
        </authorList>
    </citation>
    <scope>NUCLEOTIDE SEQUENCE [LARGE SCALE GENOMIC DNA]</scope>
    <source>
        <strain evidence="3 4">DSM 22153</strain>
    </source>
</reference>
<dbReference type="OrthoDB" id="7800844at2"/>
<dbReference type="PANTHER" id="PTHR32309">
    <property type="entry name" value="TYROSINE-PROTEIN KINASE"/>
    <property type="match status" value="1"/>
</dbReference>
<dbReference type="Proteomes" id="UP000186002">
    <property type="component" value="Unassembled WGS sequence"/>
</dbReference>
<keyword evidence="1" id="KW-0175">Coiled coil</keyword>
<dbReference type="PANTHER" id="PTHR32309:SF13">
    <property type="entry name" value="FERRIC ENTEROBACTIN TRANSPORT PROTEIN FEPE"/>
    <property type="match status" value="1"/>
</dbReference>
<accession>A0A1M7P6E2</accession>
<evidence type="ECO:0000313" key="3">
    <source>
        <dbReference type="EMBL" id="SHN12253.1"/>
    </source>
</evidence>
<keyword evidence="2" id="KW-0812">Transmembrane</keyword>
<gene>
    <name evidence="3" type="ORF">SAMN05444272_4148</name>
</gene>
<dbReference type="RefSeq" id="WP_073015285.1">
    <property type="nucleotide sequence ID" value="NZ_FRBW01000006.1"/>
</dbReference>
<dbReference type="GO" id="GO:0005886">
    <property type="term" value="C:plasma membrane"/>
    <property type="evidence" value="ECO:0007669"/>
    <property type="project" value="TreeGrafter"/>
</dbReference>
<keyword evidence="2" id="KW-1133">Transmembrane helix</keyword>
<name>A0A1M7P6E2_9HYPH</name>
<feature type="transmembrane region" description="Helical" evidence="2">
    <location>
        <begin position="43"/>
        <end position="62"/>
    </location>
</feature>
<dbReference type="AlphaFoldDB" id="A0A1M7P6E2"/>
<proteinExistence type="predicted"/>
<organism evidence="3 4">
    <name type="scientific">Roseibium suaedae</name>
    <dbReference type="NCBI Taxonomy" id="735517"/>
    <lineage>
        <taxon>Bacteria</taxon>
        <taxon>Pseudomonadati</taxon>
        <taxon>Pseudomonadota</taxon>
        <taxon>Alphaproteobacteria</taxon>
        <taxon>Hyphomicrobiales</taxon>
        <taxon>Stappiaceae</taxon>
        <taxon>Roseibium</taxon>
    </lineage>
</organism>
<keyword evidence="2" id="KW-0472">Membrane</keyword>
<feature type="transmembrane region" description="Helical" evidence="2">
    <location>
        <begin position="375"/>
        <end position="397"/>
    </location>
</feature>
<sequence length="402" mass="45327">MSIEAHDARNNVIEANAIEDEDSYFDEEFDRQHPILKYITKKATFFAFVVIPALFCAAYYGMIASNQYMSETRMIVRTIGVSEQFDTSEKREGQSIIGGDSLTQDAYIVDNYIHSAEMVEFLDKEIGLRQMFSGSEIDRLSRLSADAPFEKLHKYWNRHIDTYVDGPSGILILRVRAFSPDDSLKISHAALKAAEEMVNRLSDRAKADLTVRAENDVVKSLEDYNSALNDLRQYQNETGIFDPISEARLSGTIVAKLLEEKLKIEVELAALEAANAGDSAKARQLRRNADALQRQMDERQESLAGQKAVGGQLTENLAEFSRLETRRAVAEAIYKASARNLDTAKAAAIRRTTFIAVFSQPYLPQDTVYPARMSAWFIFTIGMLAFWSTATLIWMSVEDHRV</sequence>
<feature type="coiled-coil region" evidence="1">
    <location>
        <begin position="217"/>
        <end position="302"/>
    </location>
</feature>
<dbReference type="EMBL" id="FRBW01000006">
    <property type="protein sequence ID" value="SHN12253.1"/>
    <property type="molecule type" value="Genomic_DNA"/>
</dbReference>